<accession>A0A8D8ZBP7</accession>
<proteinExistence type="predicted"/>
<reference evidence="1" key="1">
    <citation type="submission" date="2021-05" db="EMBL/GenBank/DDBJ databases">
        <authorList>
            <person name="Alioto T."/>
            <person name="Alioto T."/>
            <person name="Gomez Garrido J."/>
        </authorList>
    </citation>
    <scope>NUCLEOTIDE SEQUENCE</scope>
</reference>
<dbReference type="EMBL" id="HBUF01458152">
    <property type="protein sequence ID" value="CAG6744025.1"/>
    <property type="molecule type" value="Transcribed_RNA"/>
</dbReference>
<evidence type="ECO:0000313" key="1">
    <source>
        <dbReference type="EMBL" id="CAG6744025.1"/>
    </source>
</evidence>
<protein>
    <submittedName>
        <fullName evidence="1">Uncharacterized protein</fullName>
    </submittedName>
</protein>
<sequence>MNLAVHYSIDNHALIIDEPNFPIPPGPQKSNFTSYRVHFQSLNNNCSLKPMKLSIIDLIKTTSEVTFCRLMVGFTKGLFKINEKVTFEPIRSVMYYFLQLVNTRIFTCYLCKVS</sequence>
<name>A0A8D8ZBP7_9HEMI</name>
<dbReference type="AlphaFoldDB" id="A0A8D8ZBP7"/>
<organism evidence="1">
    <name type="scientific">Cacopsylla melanoneura</name>
    <dbReference type="NCBI Taxonomy" id="428564"/>
    <lineage>
        <taxon>Eukaryota</taxon>
        <taxon>Metazoa</taxon>
        <taxon>Ecdysozoa</taxon>
        <taxon>Arthropoda</taxon>
        <taxon>Hexapoda</taxon>
        <taxon>Insecta</taxon>
        <taxon>Pterygota</taxon>
        <taxon>Neoptera</taxon>
        <taxon>Paraneoptera</taxon>
        <taxon>Hemiptera</taxon>
        <taxon>Sternorrhyncha</taxon>
        <taxon>Psylloidea</taxon>
        <taxon>Psyllidae</taxon>
        <taxon>Psyllinae</taxon>
        <taxon>Cacopsylla</taxon>
    </lineage>
</organism>